<dbReference type="Proteomes" id="UP001589627">
    <property type="component" value="Unassembled WGS sequence"/>
</dbReference>
<dbReference type="InterPro" id="IPR011990">
    <property type="entry name" value="TPR-like_helical_dom_sf"/>
</dbReference>
<dbReference type="Gene3D" id="1.25.40.10">
    <property type="entry name" value="Tetratricopeptide repeat domain"/>
    <property type="match status" value="1"/>
</dbReference>
<sequence length="88" mass="9680">LKALDLLRDEPRPATAGALVVLAEARIRLGRAESAVEIIDRAMACLRRMEPSREAAEGWFNLAELLSQTGDEERRTEAYRNALACAGL</sequence>
<dbReference type="EMBL" id="JBHLZP010001286">
    <property type="protein sequence ID" value="MFB9840697.1"/>
    <property type="molecule type" value="Genomic_DNA"/>
</dbReference>
<dbReference type="InterPro" id="IPR019734">
    <property type="entry name" value="TPR_rpt"/>
</dbReference>
<reference evidence="1 2" key="1">
    <citation type="submission" date="2024-09" db="EMBL/GenBank/DDBJ databases">
        <authorList>
            <person name="Sun Q."/>
            <person name="Mori K."/>
        </authorList>
    </citation>
    <scope>NUCLEOTIDE SEQUENCE [LARGE SCALE GENOMIC DNA]</scope>
    <source>
        <strain evidence="1 2">TBRC 0563</strain>
    </source>
</reference>
<dbReference type="Pfam" id="PF13181">
    <property type="entry name" value="TPR_8"/>
    <property type="match status" value="1"/>
</dbReference>
<name>A0ABV5Z253_9ACTN</name>
<organism evidence="1 2">
    <name type="scientific">Actinoallomurus acaciae</name>
    <dbReference type="NCBI Taxonomy" id="502577"/>
    <lineage>
        <taxon>Bacteria</taxon>
        <taxon>Bacillati</taxon>
        <taxon>Actinomycetota</taxon>
        <taxon>Actinomycetes</taxon>
        <taxon>Streptosporangiales</taxon>
        <taxon>Thermomonosporaceae</taxon>
        <taxon>Actinoallomurus</taxon>
    </lineage>
</organism>
<comment type="caution">
    <text evidence="1">The sequence shown here is derived from an EMBL/GenBank/DDBJ whole genome shotgun (WGS) entry which is preliminary data.</text>
</comment>
<proteinExistence type="predicted"/>
<dbReference type="SUPFAM" id="SSF48452">
    <property type="entry name" value="TPR-like"/>
    <property type="match status" value="1"/>
</dbReference>
<accession>A0ABV5Z253</accession>
<protein>
    <submittedName>
        <fullName evidence="1">Transcriptional regulator</fullName>
    </submittedName>
</protein>
<gene>
    <name evidence="1" type="ORF">ACFFNX_52080</name>
</gene>
<evidence type="ECO:0000313" key="2">
    <source>
        <dbReference type="Proteomes" id="UP001589627"/>
    </source>
</evidence>
<evidence type="ECO:0000313" key="1">
    <source>
        <dbReference type="EMBL" id="MFB9840697.1"/>
    </source>
</evidence>
<keyword evidence="2" id="KW-1185">Reference proteome</keyword>
<feature type="non-terminal residue" evidence="1">
    <location>
        <position position="1"/>
    </location>
</feature>